<keyword evidence="7" id="KW-1185">Reference proteome</keyword>
<feature type="domain" description="PAS" evidence="5">
    <location>
        <begin position="9"/>
        <end position="46"/>
    </location>
</feature>
<gene>
    <name evidence="6" type="ORF">Micbo1qcDRAFT_110532</name>
</gene>
<dbReference type="Proteomes" id="UP000070501">
    <property type="component" value="Unassembled WGS sequence"/>
</dbReference>
<dbReference type="PROSITE" id="PS50112">
    <property type="entry name" value="PAS"/>
    <property type="match status" value="1"/>
</dbReference>
<dbReference type="OrthoDB" id="447251at2759"/>
<dbReference type="EMBL" id="KQ964306">
    <property type="protein sequence ID" value="KXJ84967.1"/>
    <property type="molecule type" value="Genomic_DNA"/>
</dbReference>
<dbReference type="PANTHER" id="PTHR47429">
    <property type="entry name" value="PROTEIN TWIN LOV 1"/>
    <property type="match status" value="1"/>
</dbReference>
<evidence type="ECO:0000256" key="4">
    <source>
        <dbReference type="SAM" id="MobiDB-lite"/>
    </source>
</evidence>
<protein>
    <recommendedName>
        <fullName evidence="5">PAS domain-containing protein</fullName>
    </recommendedName>
</protein>
<evidence type="ECO:0000259" key="5">
    <source>
        <dbReference type="PROSITE" id="PS50112"/>
    </source>
</evidence>
<dbReference type="PANTHER" id="PTHR47429:SF7">
    <property type="entry name" value="GATA-FACTOR"/>
    <property type="match status" value="1"/>
</dbReference>
<feature type="region of interest" description="Disordered" evidence="4">
    <location>
        <begin position="58"/>
        <end position="80"/>
    </location>
</feature>
<evidence type="ECO:0000256" key="1">
    <source>
        <dbReference type="ARBA" id="ARBA00022630"/>
    </source>
</evidence>
<keyword evidence="2" id="KW-0288">FMN</keyword>
<dbReference type="SUPFAM" id="SSF55785">
    <property type="entry name" value="PYP-like sensor domain (PAS domain)"/>
    <property type="match status" value="1"/>
</dbReference>
<reference evidence="7" key="1">
    <citation type="submission" date="2016-02" db="EMBL/GenBank/DDBJ databases">
        <title>Draft genome sequence of Microdochium bolleyi, a fungal endophyte of beachgrass.</title>
        <authorList>
            <consortium name="DOE Joint Genome Institute"/>
            <person name="David A.S."/>
            <person name="May G."/>
            <person name="Haridas S."/>
            <person name="Lim J."/>
            <person name="Wang M."/>
            <person name="Labutti K."/>
            <person name="Lipzen A."/>
            <person name="Barry K."/>
            <person name="Grigoriev I.V."/>
        </authorList>
    </citation>
    <scope>NUCLEOTIDE SEQUENCE [LARGE SCALE GENOMIC DNA]</scope>
    <source>
        <strain evidence="7">J235TASD1</strain>
    </source>
</reference>
<dbReference type="InterPro" id="IPR035965">
    <property type="entry name" value="PAS-like_dom_sf"/>
</dbReference>
<dbReference type="InterPro" id="IPR000014">
    <property type="entry name" value="PAS"/>
</dbReference>
<feature type="non-terminal residue" evidence="6">
    <location>
        <position position="125"/>
    </location>
</feature>
<evidence type="ECO:0000256" key="3">
    <source>
        <dbReference type="ARBA" id="ARBA00022991"/>
    </source>
</evidence>
<evidence type="ECO:0000256" key="2">
    <source>
        <dbReference type="ARBA" id="ARBA00022643"/>
    </source>
</evidence>
<dbReference type="STRING" id="196109.A0A136IJ04"/>
<dbReference type="Gene3D" id="3.30.450.20">
    <property type="entry name" value="PAS domain"/>
    <property type="match status" value="1"/>
</dbReference>
<evidence type="ECO:0000313" key="6">
    <source>
        <dbReference type="EMBL" id="KXJ84967.1"/>
    </source>
</evidence>
<name>A0A136IJ04_9PEZI</name>
<evidence type="ECO:0000313" key="7">
    <source>
        <dbReference type="Proteomes" id="UP000070501"/>
    </source>
</evidence>
<feature type="non-terminal residue" evidence="6">
    <location>
        <position position="1"/>
    </location>
</feature>
<keyword evidence="3" id="KW-0157">Chromophore</keyword>
<dbReference type="Pfam" id="PF13426">
    <property type="entry name" value="PAS_9"/>
    <property type="match status" value="1"/>
</dbReference>
<organism evidence="6 7">
    <name type="scientific">Microdochium bolleyi</name>
    <dbReference type="NCBI Taxonomy" id="196109"/>
    <lineage>
        <taxon>Eukaryota</taxon>
        <taxon>Fungi</taxon>
        <taxon>Dikarya</taxon>
        <taxon>Ascomycota</taxon>
        <taxon>Pezizomycotina</taxon>
        <taxon>Sordariomycetes</taxon>
        <taxon>Xylariomycetidae</taxon>
        <taxon>Xylariales</taxon>
        <taxon>Microdochiaceae</taxon>
        <taxon>Microdochium</taxon>
    </lineage>
</organism>
<accession>A0A136IJ04</accession>
<dbReference type="AlphaFoldDB" id="A0A136IJ04"/>
<dbReference type="InParanoid" id="A0A136IJ04"/>
<dbReference type="GO" id="GO:0005634">
    <property type="term" value="C:nucleus"/>
    <property type="evidence" value="ECO:0007669"/>
    <property type="project" value="TreeGrafter"/>
</dbReference>
<proteinExistence type="predicted"/>
<sequence>QAELGLEPPAAFIAVDLDQDDLPVVFVSNEFATMTGYNHYEILGRNCRFLQYPPTSTTQEFGSEPSCPRGYSQDSHKKAATSRYNAIPSDDIGIEHSVVSQHTVPNFRKNGDMFVNSVTMVSTPD</sequence>
<keyword evidence="1" id="KW-0285">Flavoprotein</keyword>